<protein>
    <submittedName>
        <fullName evidence="4">AGC-kinase C-terminal domain-containing protein</fullName>
    </submittedName>
</protein>
<dbReference type="EMBL" id="UZAM01019268">
    <property type="protein sequence ID" value="VDP52553.1"/>
    <property type="molecule type" value="Genomic_DNA"/>
</dbReference>
<keyword evidence="3" id="KW-1185">Reference proteome</keyword>
<dbReference type="WBParaSite" id="SBAD_0001331101-mRNA-1">
    <property type="protein sequence ID" value="SBAD_0001331101-mRNA-1"/>
    <property type="gene ID" value="SBAD_0001331101"/>
</dbReference>
<organism evidence="4">
    <name type="scientific">Soboliphyme baturini</name>
    <dbReference type="NCBI Taxonomy" id="241478"/>
    <lineage>
        <taxon>Eukaryota</taxon>
        <taxon>Metazoa</taxon>
        <taxon>Ecdysozoa</taxon>
        <taxon>Nematoda</taxon>
        <taxon>Enoplea</taxon>
        <taxon>Dorylaimia</taxon>
        <taxon>Dioctophymatida</taxon>
        <taxon>Dioctophymatoidea</taxon>
        <taxon>Soboliphymatidae</taxon>
        <taxon>Soboliphyme</taxon>
    </lineage>
</organism>
<feature type="signal peptide" evidence="1">
    <location>
        <begin position="1"/>
        <end position="25"/>
    </location>
</feature>
<proteinExistence type="predicted"/>
<evidence type="ECO:0000256" key="1">
    <source>
        <dbReference type="SAM" id="SignalP"/>
    </source>
</evidence>
<name>A0A183JAK0_9BILA</name>
<sequence length="95" mass="10685">MVCVLLFPSIIFIRVILHRFSTSEGRTANGPEWGSNAGPLDSDQATPVLKRRVINSSFNRIRGQDKDCPPWESNSAPPEFDFEADFRYPLCNGDI</sequence>
<evidence type="ECO:0000313" key="4">
    <source>
        <dbReference type="WBParaSite" id="SBAD_0001331101-mRNA-1"/>
    </source>
</evidence>
<dbReference type="AlphaFoldDB" id="A0A183JAK0"/>
<evidence type="ECO:0000313" key="2">
    <source>
        <dbReference type="EMBL" id="VDP52553.1"/>
    </source>
</evidence>
<evidence type="ECO:0000313" key="3">
    <source>
        <dbReference type="Proteomes" id="UP000270296"/>
    </source>
</evidence>
<dbReference type="Proteomes" id="UP000270296">
    <property type="component" value="Unassembled WGS sequence"/>
</dbReference>
<reference evidence="4" key="1">
    <citation type="submission" date="2016-06" db="UniProtKB">
        <authorList>
            <consortium name="WormBaseParasite"/>
        </authorList>
    </citation>
    <scope>IDENTIFICATION</scope>
</reference>
<gene>
    <name evidence="2" type="ORF">SBAD_LOCUS12898</name>
</gene>
<accession>A0A183JAK0</accession>
<reference evidence="2 3" key="2">
    <citation type="submission" date="2018-11" db="EMBL/GenBank/DDBJ databases">
        <authorList>
            <consortium name="Pathogen Informatics"/>
        </authorList>
    </citation>
    <scope>NUCLEOTIDE SEQUENCE [LARGE SCALE GENOMIC DNA]</scope>
</reference>
<feature type="chain" id="PRO_5043140475" evidence="1">
    <location>
        <begin position="26"/>
        <end position="95"/>
    </location>
</feature>
<keyword evidence="1" id="KW-0732">Signal</keyword>